<protein>
    <recommendedName>
        <fullName evidence="3">Metalloendopeptidase</fullName>
    </recommendedName>
</protein>
<evidence type="ECO:0000313" key="2">
    <source>
        <dbReference type="Proteomes" id="UP001215280"/>
    </source>
</evidence>
<gene>
    <name evidence="1" type="ORF">DFH07DRAFT_1067986</name>
</gene>
<evidence type="ECO:0000313" key="1">
    <source>
        <dbReference type="EMBL" id="KAJ7718771.1"/>
    </source>
</evidence>
<accession>A0AAD7HEB6</accession>
<reference evidence="1" key="1">
    <citation type="submission" date="2023-03" db="EMBL/GenBank/DDBJ databases">
        <title>Massive genome expansion in bonnet fungi (Mycena s.s.) driven by repeated elements and novel gene families across ecological guilds.</title>
        <authorList>
            <consortium name="Lawrence Berkeley National Laboratory"/>
            <person name="Harder C.B."/>
            <person name="Miyauchi S."/>
            <person name="Viragh M."/>
            <person name="Kuo A."/>
            <person name="Thoen E."/>
            <person name="Andreopoulos B."/>
            <person name="Lu D."/>
            <person name="Skrede I."/>
            <person name="Drula E."/>
            <person name="Henrissat B."/>
            <person name="Morin E."/>
            <person name="Kohler A."/>
            <person name="Barry K."/>
            <person name="LaButti K."/>
            <person name="Morin E."/>
            <person name="Salamov A."/>
            <person name="Lipzen A."/>
            <person name="Mereny Z."/>
            <person name="Hegedus B."/>
            <person name="Baldrian P."/>
            <person name="Stursova M."/>
            <person name="Weitz H."/>
            <person name="Taylor A."/>
            <person name="Grigoriev I.V."/>
            <person name="Nagy L.G."/>
            <person name="Martin F."/>
            <person name="Kauserud H."/>
        </authorList>
    </citation>
    <scope>NUCLEOTIDE SEQUENCE</scope>
    <source>
        <strain evidence="1">CBHHK188m</strain>
    </source>
</reference>
<keyword evidence="2" id="KW-1185">Reference proteome</keyword>
<name>A0AAD7HEB6_9AGAR</name>
<dbReference type="InterPro" id="IPR024079">
    <property type="entry name" value="MetalloPept_cat_dom_sf"/>
</dbReference>
<dbReference type="GO" id="GO:0008237">
    <property type="term" value="F:metallopeptidase activity"/>
    <property type="evidence" value="ECO:0007669"/>
    <property type="project" value="InterPro"/>
</dbReference>
<dbReference type="Gene3D" id="3.40.390.10">
    <property type="entry name" value="Collagenase (Catalytic Domain)"/>
    <property type="match status" value="1"/>
</dbReference>
<dbReference type="AlphaFoldDB" id="A0AAD7HEB6"/>
<sequence length="249" mass="28383">MSAQPNSSANAPAADSPTVASAFRDREFKWDSSYRLDSRDCPRGCGASRGYLSWYWRPHLRPIHLKFPQRMLESRSPLLPPAERMKCQLQYRSVGFDGCLQRRSRVLSKAFGYPDVVEYNFVNKEWSRIGRAFGSQPVNTDDELGENDLLEANRTLYHEILHIFGFYHEHESPRSLTLLLLPSLATKSSITLAFRATLVTVDRGGWFQPQILAESQAFYKVCPHYLIFDKRDSIIPSPLISRIGIPASS</sequence>
<dbReference type="SUPFAM" id="SSF55486">
    <property type="entry name" value="Metalloproteases ('zincins'), catalytic domain"/>
    <property type="match status" value="1"/>
</dbReference>
<dbReference type="EMBL" id="JARJLG010000300">
    <property type="protein sequence ID" value="KAJ7718771.1"/>
    <property type="molecule type" value="Genomic_DNA"/>
</dbReference>
<dbReference type="Proteomes" id="UP001215280">
    <property type="component" value="Unassembled WGS sequence"/>
</dbReference>
<proteinExistence type="predicted"/>
<evidence type="ECO:0008006" key="3">
    <source>
        <dbReference type="Google" id="ProtNLM"/>
    </source>
</evidence>
<organism evidence="1 2">
    <name type="scientific">Mycena maculata</name>
    <dbReference type="NCBI Taxonomy" id="230809"/>
    <lineage>
        <taxon>Eukaryota</taxon>
        <taxon>Fungi</taxon>
        <taxon>Dikarya</taxon>
        <taxon>Basidiomycota</taxon>
        <taxon>Agaricomycotina</taxon>
        <taxon>Agaricomycetes</taxon>
        <taxon>Agaricomycetidae</taxon>
        <taxon>Agaricales</taxon>
        <taxon>Marasmiineae</taxon>
        <taxon>Mycenaceae</taxon>
        <taxon>Mycena</taxon>
    </lineage>
</organism>
<comment type="caution">
    <text evidence="1">The sequence shown here is derived from an EMBL/GenBank/DDBJ whole genome shotgun (WGS) entry which is preliminary data.</text>
</comment>